<evidence type="ECO:0000256" key="5">
    <source>
        <dbReference type="ARBA" id="ARBA00022927"/>
    </source>
</evidence>
<dbReference type="GO" id="GO:0005802">
    <property type="term" value="C:trans-Golgi network"/>
    <property type="evidence" value="ECO:0007669"/>
    <property type="project" value="TreeGrafter"/>
</dbReference>
<dbReference type="InterPro" id="IPR019185">
    <property type="entry name" value="Integral_membrane_SYS1-rel"/>
</dbReference>
<evidence type="ECO:0000313" key="13">
    <source>
        <dbReference type="Proteomes" id="UP001163105"/>
    </source>
</evidence>
<dbReference type="Pfam" id="PF09801">
    <property type="entry name" value="SYS1"/>
    <property type="match status" value="1"/>
</dbReference>
<feature type="transmembrane region" description="Helical" evidence="10">
    <location>
        <begin position="234"/>
        <end position="252"/>
    </location>
</feature>
<feature type="region of interest" description="Disordered" evidence="9">
    <location>
        <begin position="317"/>
        <end position="348"/>
    </location>
</feature>
<dbReference type="PANTHER" id="PTHR12952">
    <property type="entry name" value="SYS1"/>
    <property type="match status" value="1"/>
</dbReference>
<evidence type="ECO:0000256" key="9">
    <source>
        <dbReference type="SAM" id="MobiDB-lite"/>
    </source>
</evidence>
<evidence type="ECO:0000256" key="7">
    <source>
        <dbReference type="ARBA" id="ARBA00023034"/>
    </source>
</evidence>
<dbReference type="EMBL" id="JAQHRD010000005">
    <property type="protein sequence ID" value="KAJ6441182.1"/>
    <property type="molecule type" value="Genomic_DNA"/>
</dbReference>
<evidence type="ECO:0000256" key="11">
    <source>
        <dbReference type="SAM" id="SignalP"/>
    </source>
</evidence>
<evidence type="ECO:0000256" key="3">
    <source>
        <dbReference type="ARBA" id="ARBA00022448"/>
    </source>
</evidence>
<dbReference type="PANTHER" id="PTHR12952:SF0">
    <property type="entry name" value="PROTEIN SYS1 HOMOLOG"/>
    <property type="match status" value="1"/>
</dbReference>
<comment type="subcellular location">
    <subcellularLocation>
        <location evidence="1">Golgi apparatus membrane</location>
        <topology evidence="1">Multi-pass membrane protein</topology>
    </subcellularLocation>
</comment>
<dbReference type="GO" id="GO:0006895">
    <property type="term" value="P:Golgi to endosome transport"/>
    <property type="evidence" value="ECO:0007669"/>
    <property type="project" value="TreeGrafter"/>
</dbReference>
<proteinExistence type="inferred from homology"/>
<dbReference type="GO" id="GO:0000139">
    <property type="term" value="C:Golgi membrane"/>
    <property type="evidence" value="ECO:0007669"/>
    <property type="project" value="UniProtKB-SubCell"/>
</dbReference>
<keyword evidence="11" id="KW-0732">Signal</keyword>
<evidence type="ECO:0000256" key="2">
    <source>
        <dbReference type="ARBA" id="ARBA00008160"/>
    </source>
</evidence>
<dbReference type="GO" id="GO:0034067">
    <property type="term" value="P:protein localization to Golgi apparatus"/>
    <property type="evidence" value="ECO:0007669"/>
    <property type="project" value="TreeGrafter"/>
</dbReference>
<keyword evidence="13" id="KW-1185">Reference proteome</keyword>
<feature type="compositionally biased region" description="Low complexity" evidence="9">
    <location>
        <begin position="1276"/>
        <end position="1307"/>
    </location>
</feature>
<keyword evidence="5" id="KW-0653">Protein transport</keyword>
<feature type="chain" id="PRO_5044298705" evidence="11">
    <location>
        <begin position="19"/>
        <end position="1376"/>
    </location>
</feature>
<evidence type="ECO:0000313" key="12">
    <source>
        <dbReference type="EMBL" id="KAJ6441182.1"/>
    </source>
</evidence>
<dbReference type="Proteomes" id="UP001163105">
    <property type="component" value="Unassembled WGS sequence"/>
</dbReference>
<comment type="similarity">
    <text evidence="2">Belongs to the SYS1 family.</text>
</comment>
<reference evidence="12" key="1">
    <citation type="submission" date="2023-01" db="EMBL/GenBank/DDBJ databases">
        <title>The growth and conidiation of Purpureocillium lavendulum are regulated by nitrogen source and histone H3K14 acetylation.</title>
        <authorList>
            <person name="Tang P."/>
            <person name="Han J."/>
            <person name="Zhang C."/>
            <person name="Tang P."/>
            <person name="Qi F."/>
            <person name="Zhang K."/>
            <person name="Liang L."/>
        </authorList>
    </citation>
    <scope>NUCLEOTIDE SEQUENCE</scope>
    <source>
        <strain evidence="12">YMF1.00683</strain>
    </source>
</reference>
<protein>
    <submittedName>
        <fullName evidence="12">SYS1-related integral membrane protein</fullName>
    </submittedName>
</protein>
<keyword evidence="8 10" id="KW-0472">Membrane</keyword>
<keyword evidence="6 10" id="KW-1133">Transmembrane helix</keyword>
<feature type="compositionally biased region" description="Acidic residues" evidence="9">
    <location>
        <begin position="317"/>
        <end position="329"/>
    </location>
</feature>
<evidence type="ECO:0000256" key="8">
    <source>
        <dbReference type="ARBA" id="ARBA00023136"/>
    </source>
</evidence>
<comment type="caution">
    <text evidence="12">The sequence shown here is derived from an EMBL/GenBank/DDBJ whole genome shotgun (WGS) entry which is preliminary data.</text>
</comment>
<dbReference type="GO" id="GO:0005829">
    <property type="term" value="C:cytosol"/>
    <property type="evidence" value="ECO:0007669"/>
    <property type="project" value="GOC"/>
</dbReference>
<feature type="transmembrane region" description="Helical" evidence="10">
    <location>
        <begin position="258"/>
        <end position="279"/>
    </location>
</feature>
<evidence type="ECO:0000256" key="10">
    <source>
        <dbReference type="SAM" id="Phobius"/>
    </source>
</evidence>
<gene>
    <name evidence="12" type="ORF">O9K51_06978</name>
</gene>
<keyword evidence="7" id="KW-0333">Golgi apparatus</keyword>
<feature type="region of interest" description="Disordered" evidence="9">
    <location>
        <begin position="1233"/>
        <end position="1317"/>
    </location>
</feature>
<evidence type="ECO:0000256" key="1">
    <source>
        <dbReference type="ARBA" id="ARBA00004653"/>
    </source>
</evidence>
<feature type="region of interest" description="Disordered" evidence="9">
    <location>
        <begin position="102"/>
        <end position="131"/>
    </location>
</feature>
<evidence type="ECO:0000256" key="4">
    <source>
        <dbReference type="ARBA" id="ARBA00022692"/>
    </source>
</evidence>
<feature type="transmembrane region" description="Helical" evidence="10">
    <location>
        <begin position="205"/>
        <end position="227"/>
    </location>
</feature>
<evidence type="ECO:0000256" key="6">
    <source>
        <dbReference type="ARBA" id="ARBA00022989"/>
    </source>
</evidence>
<accession>A0AB34FS41</accession>
<feature type="compositionally biased region" description="Basic and acidic residues" evidence="9">
    <location>
        <begin position="117"/>
        <end position="127"/>
    </location>
</feature>
<dbReference type="GO" id="GO:0043001">
    <property type="term" value="P:Golgi to plasma membrane protein transport"/>
    <property type="evidence" value="ECO:0007669"/>
    <property type="project" value="TreeGrafter"/>
</dbReference>
<feature type="signal peptide" evidence="11">
    <location>
        <begin position="1"/>
        <end position="18"/>
    </location>
</feature>
<keyword evidence="3" id="KW-0813">Transport</keyword>
<organism evidence="12 13">
    <name type="scientific">Purpureocillium lavendulum</name>
    <dbReference type="NCBI Taxonomy" id="1247861"/>
    <lineage>
        <taxon>Eukaryota</taxon>
        <taxon>Fungi</taxon>
        <taxon>Dikarya</taxon>
        <taxon>Ascomycota</taxon>
        <taxon>Pezizomycotina</taxon>
        <taxon>Sordariomycetes</taxon>
        <taxon>Hypocreomycetidae</taxon>
        <taxon>Hypocreales</taxon>
        <taxon>Ophiocordycipitaceae</taxon>
        <taxon>Purpureocillium</taxon>
    </lineage>
</organism>
<sequence>MHHVLNVALALALLRGAALRGKGGLDVHLLGALAPQLVEALALLDVGDAPLLEVLDPGGGAVALKVGRLAGAGAGGGRGVLGGVDDGVGVEAGKASREAQHCRRSARVGMASPERMASPRESDEKGHQPMAAAGALVRGRPPRAGALSELQPLRIASQIALLQTLYYAAALALLLFTALVAGLPFGLNMLLGWDAVRGDTTTGWLLAFVWLLDGGLCMAVAMVVLVARSKLVPDFALTIHFLHLLATTLYTSSLPRHLMWWATMLASSALAVAAGTWGCQYRELQPVFFGGGRILGSGGPAPAAATNAGDDADVDVEAGEEDAPGDDADPGFSRGRGRGRGRDGAGEYEMTGRTSAVKLVVGFITNYIPQSTVVHLCPGHDGQSVVDGLLYLVHGAPPPRHGDPHRFHLDASLGRLPHRHGAVDDEHALAAELGRVSGALHGAPQVREPQVAHVQRAGGCARGGEQVRGHHVEHRQWSRRGRRERDGRGRLRLLALGGRLGVVLVGIARCCCGCCCCCRGGEQLAAEGDDAEAAHVLPLELLDERIRQLDDPGVGVHAGVDPGADLWGEDVGAAQGRPAVGRERHGLVAVAGDENQLARLDQRDEHVEAALVVEAAKVDKADAQVGGDRLGRVDQLGRARRLVGLGVVGQVQLVVLEAVGRGGVGVVGLLGRRPLLAGTALGHVVPLALLAELVVLGGHVGVGVVLVLFLGAQVVFGADELAKVVVALPANGDGERPLAALFAARVKVVDALLLDEHVDAQVLVLEDHVLAARLAERRRHGQRLALLLVVVLRVRRRFRGRVVDVGRGLGRGARLLRGLELPLRREPLLVHGELFALERLPARLSDLELAPAAVDRLEAVAAARLLDRHAVPSLPPPLPQRARDRGRGVVVGRARPVRQDDQVLGVRGEAPQQVLGEAPFHARVARQDDPAAAAARLVGLAQQLGDLGLALQQAQVLEVERAALLLVAGAVDPALALGKGLKLLHDVVLRRPEDAALLRGVGAPGVLEEVRHLQDARARVDGDQDGAALGDARLDHVDEVLVALDAATAAGLGALLRAATAADERRGLAQLLDDLGAAAARAAQPGRAGKDILAGLVPVDGVDDGLEAVLDVPDGAAQRVARVVGGDGQAVEGRREGRGYRLMGLRVLEGLDEGEVAGDLVGGRRLEQEVVVRGGGGLGVGVGDVGEGALADGGGGGGRRRVEVLREGAAEVDDGARRVGGDAREEGKVLAAVDVGGEVGGGRVGEEDEGEGRDLPAPGGVSGVVARRDDNGEGGSYFSSSSSLCTSKEPSQPRSTSTLTPPSSSSSDWEAVDSDRAPWSGQKGVAMLRRCAGYGANARSRAVVCCGVVWRGVVCGAVAERGLAVAVAVAMNGAKL</sequence>
<feature type="transmembrane region" description="Helical" evidence="10">
    <location>
        <begin position="164"/>
        <end position="185"/>
    </location>
</feature>
<keyword evidence="4 10" id="KW-0812">Transmembrane</keyword>
<name>A0AB34FS41_9HYPO</name>